<protein>
    <submittedName>
        <fullName evidence="1">Uncharacterized protein</fullName>
    </submittedName>
</protein>
<name>N2BUB5_9ACTN</name>
<dbReference type="InterPro" id="IPR029016">
    <property type="entry name" value="GAF-like_dom_sf"/>
</dbReference>
<comment type="caution">
    <text evidence="1">The sequence shown here is derived from an EMBL/GenBank/DDBJ whole genome shotgun (WGS) entry which is preliminary data.</text>
</comment>
<evidence type="ECO:0000313" key="1">
    <source>
        <dbReference type="EMBL" id="EMZ42070.1"/>
    </source>
</evidence>
<reference evidence="1 2" key="1">
    <citation type="submission" date="2013-03" db="EMBL/GenBank/DDBJ databases">
        <title>The Genome Sequence of Atopobium minutum 10063974.</title>
        <authorList>
            <consortium name="The Broad Institute Genome Sequencing Platform"/>
            <person name="Earl A."/>
            <person name="Ward D."/>
            <person name="Feldgarden M."/>
            <person name="Gevers D."/>
            <person name="Lambert T."/>
            <person name="Marvaud J.-C."/>
            <person name="Courvalin P."/>
            <person name="Walker B."/>
            <person name="Young S.K."/>
            <person name="Zeng Q."/>
            <person name="Gargeya S."/>
            <person name="Fitzgerald M."/>
            <person name="Haas B."/>
            <person name="Abouelleil A."/>
            <person name="Alvarado L."/>
            <person name="Arachchi H.M."/>
            <person name="Berlin A.M."/>
            <person name="Chapman S.B."/>
            <person name="Dewar J."/>
            <person name="Goldberg J."/>
            <person name="Griggs A."/>
            <person name="Gujja S."/>
            <person name="Hansen M."/>
            <person name="Howarth C."/>
            <person name="Imamovic A."/>
            <person name="Larimer J."/>
            <person name="McCowan C."/>
            <person name="Murphy C."/>
            <person name="Neiman D."/>
            <person name="Pearson M."/>
            <person name="Priest M."/>
            <person name="Roberts A."/>
            <person name="Saif S."/>
            <person name="Shea T."/>
            <person name="Sisk P."/>
            <person name="Sykes S."/>
            <person name="Wortman J."/>
            <person name="Nusbaum C."/>
            <person name="Birren B."/>
        </authorList>
    </citation>
    <scope>NUCLEOTIDE SEQUENCE [LARGE SCALE GENOMIC DNA]</scope>
    <source>
        <strain evidence="1 2">10063974</strain>
    </source>
</reference>
<dbReference type="EMBL" id="AGXC01000002">
    <property type="protein sequence ID" value="EMZ42070.1"/>
    <property type="molecule type" value="Genomic_DNA"/>
</dbReference>
<accession>N2BUB5</accession>
<proteinExistence type="predicted"/>
<sequence length="61" mass="6995">MAQSLLSKQAFELVQADRAWLPALSNVVALLWETLDDVSWVGFICCRTSRLNPYRRIQNLS</sequence>
<dbReference type="Gene3D" id="3.30.450.40">
    <property type="match status" value="1"/>
</dbReference>
<dbReference type="Proteomes" id="UP000012651">
    <property type="component" value="Unassembled WGS sequence"/>
</dbReference>
<evidence type="ECO:0000313" key="2">
    <source>
        <dbReference type="Proteomes" id="UP000012651"/>
    </source>
</evidence>
<organism evidence="1 2">
    <name type="scientific">Atopobium minutum 10063974</name>
    <dbReference type="NCBI Taxonomy" id="997872"/>
    <lineage>
        <taxon>Bacteria</taxon>
        <taxon>Bacillati</taxon>
        <taxon>Actinomycetota</taxon>
        <taxon>Coriobacteriia</taxon>
        <taxon>Coriobacteriales</taxon>
        <taxon>Atopobiaceae</taxon>
        <taxon>Atopobium</taxon>
    </lineage>
</organism>
<keyword evidence="2" id="KW-1185">Reference proteome</keyword>
<dbReference type="HOGENOM" id="CLU_2912433_0_0_11"/>
<dbReference type="AlphaFoldDB" id="N2BUB5"/>
<gene>
    <name evidence="1" type="ORF">HMPREF1091_01044</name>
</gene>